<dbReference type="PANTHER" id="PTHR21600">
    <property type="entry name" value="MITOCHONDRIAL RNA PSEUDOURIDINE SYNTHASE"/>
    <property type="match status" value="1"/>
</dbReference>
<dbReference type="Proteomes" id="UP000030700">
    <property type="component" value="Unassembled WGS sequence"/>
</dbReference>
<dbReference type="GO" id="GO:0003723">
    <property type="term" value="F:RNA binding"/>
    <property type="evidence" value="ECO:0007669"/>
    <property type="project" value="InterPro"/>
</dbReference>
<dbReference type="PROSITE" id="PS01129">
    <property type="entry name" value="PSI_RLU"/>
    <property type="match status" value="1"/>
</dbReference>
<dbReference type="GO" id="GO:0140098">
    <property type="term" value="F:catalytic activity, acting on RNA"/>
    <property type="evidence" value="ECO:0007669"/>
    <property type="project" value="UniProtKB-ARBA"/>
</dbReference>
<dbReference type="STRING" id="1499966.U14_02104"/>
<reference evidence="4" key="1">
    <citation type="journal article" date="2015" name="PeerJ">
        <title>First genomic representation of candidate bacterial phylum KSB3 points to enhanced environmental sensing as a trigger of wastewater bulking.</title>
        <authorList>
            <person name="Sekiguchi Y."/>
            <person name="Ohashi A."/>
            <person name="Parks D.H."/>
            <person name="Yamauchi T."/>
            <person name="Tyson G.W."/>
            <person name="Hugenholtz P."/>
        </authorList>
    </citation>
    <scope>NUCLEOTIDE SEQUENCE [LARGE SCALE GENOMIC DNA]</scope>
</reference>
<dbReference type="Gene3D" id="3.30.2350.10">
    <property type="entry name" value="Pseudouridine synthase"/>
    <property type="match status" value="1"/>
</dbReference>
<proteinExistence type="inferred from homology"/>
<dbReference type="GO" id="GO:0001522">
    <property type="term" value="P:pseudouridine synthesis"/>
    <property type="evidence" value="ECO:0007669"/>
    <property type="project" value="InterPro"/>
</dbReference>
<dbReference type="GO" id="GO:0009982">
    <property type="term" value="F:pseudouridine synthase activity"/>
    <property type="evidence" value="ECO:0007669"/>
    <property type="project" value="InterPro"/>
</dbReference>
<dbReference type="InterPro" id="IPR020103">
    <property type="entry name" value="PsdUridine_synth_cat_dom_sf"/>
</dbReference>
<name>A0A0S6VXU1_9BACT</name>
<dbReference type="Pfam" id="PF00849">
    <property type="entry name" value="PseudoU_synth_2"/>
    <property type="match status" value="1"/>
</dbReference>
<evidence type="ECO:0000313" key="4">
    <source>
        <dbReference type="EMBL" id="GAK50863.1"/>
    </source>
</evidence>
<dbReference type="InterPro" id="IPR006145">
    <property type="entry name" value="PsdUridine_synth_RsuA/RluA"/>
</dbReference>
<dbReference type="InterPro" id="IPR006224">
    <property type="entry name" value="PsdUridine_synth_RluA-like_CS"/>
</dbReference>
<gene>
    <name evidence="4" type="ORF">U14_02104</name>
</gene>
<evidence type="ECO:0000259" key="3">
    <source>
        <dbReference type="Pfam" id="PF00849"/>
    </source>
</evidence>
<sequence>MPGTIAFTFFESVKSASFVVYLQGKFDIMQKTLHVLYEDNHLLAVVKPAGLLVQGDRTGDVSLLDIAKQWLIETYQKPGNAFVGMVHRLDRPVAGVVLFAKTSKAASRLTNQFRERVVKKSYLAIVEGEMSPPAGRLTHYIQRGTTNRRVKIAAAPFEDAQQAELSYKTLDAREGLSLLLVNIHTGRHHQIRAQFSFLRHPIVGDHKYGAKQILPDKSLALFAWQLEVTHPTLNTPVALEAPLPTSWPWTCFDVRTIEH</sequence>
<dbReference type="CDD" id="cd02869">
    <property type="entry name" value="PseudoU_synth_RluA_like"/>
    <property type="match status" value="1"/>
</dbReference>
<organism evidence="4">
    <name type="scientific">Candidatus Moduliflexus flocculans</name>
    <dbReference type="NCBI Taxonomy" id="1499966"/>
    <lineage>
        <taxon>Bacteria</taxon>
        <taxon>Candidatus Moduliflexota</taxon>
        <taxon>Candidatus Moduliflexia</taxon>
        <taxon>Candidatus Moduliflexales</taxon>
        <taxon>Candidatus Moduliflexaceae</taxon>
    </lineage>
</organism>
<evidence type="ECO:0000256" key="1">
    <source>
        <dbReference type="ARBA" id="ARBA00010876"/>
    </source>
</evidence>
<dbReference type="GO" id="GO:0006396">
    <property type="term" value="P:RNA processing"/>
    <property type="evidence" value="ECO:0007669"/>
    <property type="project" value="UniProtKB-ARBA"/>
</dbReference>
<keyword evidence="2" id="KW-0413">Isomerase</keyword>
<evidence type="ECO:0000256" key="2">
    <source>
        <dbReference type="ARBA" id="ARBA00023235"/>
    </source>
</evidence>
<feature type="domain" description="Pseudouridine synthase RsuA/RluA-like" evidence="3">
    <location>
        <begin position="41"/>
        <end position="196"/>
    </location>
</feature>
<accession>A0A0S6VXU1</accession>
<dbReference type="PANTHER" id="PTHR21600:SF83">
    <property type="entry name" value="PSEUDOURIDYLATE SYNTHASE RPUSD4, MITOCHONDRIAL"/>
    <property type="match status" value="1"/>
</dbReference>
<protein>
    <submittedName>
        <fullName evidence="4">Pseudouridine synthase</fullName>
    </submittedName>
</protein>
<dbReference type="HOGENOM" id="CLU_016902_11_2_0"/>
<dbReference type="SUPFAM" id="SSF55120">
    <property type="entry name" value="Pseudouridine synthase"/>
    <property type="match status" value="1"/>
</dbReference>
<keyword evidence="5" id="KW-1185">Reference proteome</keyword>
<comment type="similarity">
    <text evidence="1">Belongs to the pseudouridine synthase RluA family.</text>
</comment>
<dbReference type="AlphaFoldDB" id="A0A0S6VXU1"/>
<dbReference type="EMBL" id="DF820456">
    <property type="protein sequence ID" value="GAK50863.1"/>
    <property type="molecule type" value="Genomic_DNA"/>
</dbReference>
<dbReference type="InterPro" id="IPR050188">
    <property type="entry name" value="RluA_PseudoU_synthase"/>
</dbReference>
<evidence type="ECO:0000313" key="5">
    <source>
        <dbReference type="Proteomes" id="UP000030700"/>
    </source>
</evidence>